<dbReference type="PANTHER" id="PTHR42736:SF1">
    <property type="entry name" value="PROTEIN-GLUTAMINE GAMMA-GLUTAMYLTRANSFERASE"/>
    <property type="match status" value="1"/>
</dbReference>
<feature type="transmembrane region" description="Helical" evidence="2">
    <location>
        <begin position="610"/>
        <end position="634"/>
    </location>
</feature>
<keyword evidence="5" id="KW-1185">Reference proteome</keyword>
<dbReference type="Proteomes" id="UP000469194">
    <property type="component" value="Unassembled WGS sequence"/>
</dbReference>
<accession>A0A6N9Z1M2</accession>
<evidence type="ECO:0000256" key="2">
    <source>
        <dbReference type="SAM" id="Phobius"/>
    </source>
</evidence>
<sequence>MSRIVPWLRLSLLSAGQFLVGPLAVGGISGSDRASMFSVVSEGWVRTVGSFQYLLAVAPPIGTSDGSLSAVWTICLWVSLLLGVCLFEGHAPLRPRVGMMPVVLTPVLSMASFGLCASLGTAAGFLRAQAGIAATLMTLAALAPSSSRQAHASSRTDATSRRHAGAQHVHGKTIRPFARWRIPVSMTLVTVLTAMAVCGLVEARRFTLRDRYEPPVILQDHTSPLSGMRAYVKRFGDDVALSVTGLPAGTPIRLAVMEAFDGTVWNLSAGRRASSRREGFSRIRSVATPAPMEPSASSPARSGPDATGTGGQTTGEPFTATFTVGVNFGDIWLPTAGTVSAIAVSDEAVDGVAFHDDATGSAILPHGLRRGTSYVQVGTVVSEPDDSAVAEADAGNAVLPAPEEIPESLRRFADDAVSARRSDGHAAQLLTRALRERGWFSHGGRDEYPSAPGHGSKRLDELVSGTVMVGDDEQYASAMALMARHVGLPSRVVMGFLPKDETGDPDMGRTVVRADGTTHVEFTGNDIAAWVEIELDGLGWVMFRPSPQESHTLEANAESIPEARTMMRHPLPPLTDPPDEDHTVQGRSTVGGDDAEPAAPDSPWHIAARIVVMVLTYGGPVWVMLSACLSLMAFKWLMTTVIRCRGSPGRRIEEGWRALMAQALQCGMLVPQETRGTATRLEQARRIAEALPGTGTDSVTRLVMRLLAAARFADDAMFSGRTPDDDDARTYWKEVMLLRRGLLKACSRPRRVRARLSCRGMIGRC</sequence>
<dbReference type="AlphaFoldDB" id="A0A6N9Z1M2"/>
<evidence type="ECO:0000259" key="3">
    <source>
        <dbReference type="Pfam" id="PF01841"/>
    </source>
</evidence>
<feature type="domain" description="Transglutaminase-like" evidence="3">
    <location>
        <begin position="412"/>
        <end position="544"/>
    </location>
</feature>
<feature type="region of interest" description="Disordered" evidence="1">
    <location>
        <begin position="278"/>
        <end position="318"/>
    </location>
</feature>
<dbReference type="InterPro" id="IPR002931">
    <property type="entry name" value="Transglutaminase-like"/>
</dbReference>
<proteinExistence type="predicted"/>
<dbReference type="Pfam" id="PF01841">
    <property type="entry name" value="Transglut_core"/>
    <property type="match status" value="1"/>
</dbReference>
<comment type="caution">
    <text evidence="4">The sequence shown here is derived from an EMBL/GenBank/DDBJ whole genome shotgun (WGS) entry which is preliminary data.</text>
</comment>
<gene>
    <name evidence="4" type="ORF">GFD25_00255</name>
</gene>
<dbReference type="InterPro" id="IPR038765">
    <property type="entry name" value="Papain-like_cys_pep_sf"/>
</dbReference>
<feature type="region of interest" description="Disordered" evidence="1">
    <location>
        <begin position="570"/>
        <end position="599"/>
    </location>
</feature>
<feature type="compositionally biased region" description="Polar residues" evidence="1">
    <location>
        <begin position="147"/>
        <end position="157"/>
    </location>
</feature>
<evidence type="ECO:0000313" key="5">
    <source>
        <dbReference type="Proteomes" id="UP000469194"/>
    </source>
</evidence>
<dbReference type="EMBL" id="WHZW01000001">
    <property type="protein sequence ID" value="NEG88458.1"/>
    <property type="molecule type" value="Genomic_DNA"/>
</dbReference>
<keyword evidence="2" id="KW-0812">Transmembrane</keyword>
<feature type="transmembrane region" description="Helical" evidence="2">
    <location>
        <begin position="69"/>
        <end position="87"/>
    </location>
</feature>
<feature type="compositionally biased region" description="Low complexity" evidence="1">
    <location>
        <begin position="287"/>
        <end position="302"/>
    </location>
</feature>
<keyword evidence="2" id="KW-1133">Transmembrane helix</keyword>
<evidence type="ECO:0000313" key="4">
    <source>
        <dbReference type="EMBL" id="NEG88458.1"/>
    </source>
</evidence>
<organism evidence="4 5">
    <name type="scientific">Bifidobacterium aerophilum</name>
    <dbReference type="NCBI Taxonomy" id="1798155"/>
    <lineage>
        <taxon>Bacteria</taxon>
        <taxon>Bacillati</taxon>
        <taxon>Actinomycetota</taxon>
        <taxon>Actinomycetes</taxon>
        <taxon>Bifidobacteriales</taxon>
        <taxon>Bifidobacteriaceae</taxon>
        <taxon>Bifidobacterium</taxon>
    </lineage>
</organism>
<protein>
    <recommendedName>
        <fullName evidence="3">Transglutaminase-like domain-containing protein</fullName>
    </recommendedName>
</protein>
<evidence type="ECO:0000256" key="1">
    <source>
        <dbReference type="SAM" id="MobiDB-lite"/>
    </source>
</evidence>
<dbReference type="PANTHER" id="PTHR42736">
    <property type="entry name" value="PROTEIN-GLUTAMINE GAMMA-GLUTAMYLTRANSFERASE"/>
    <property type="match status" value="1"/>
</dbReference>
<dbReference type="SUPFAM" id="SSF54001">
    <property type="entry name" value="Cysteine proteinases"/>
    <property type="match status" value="1"/>
</dbReference>
<dbReference type="InterPro" id="IPR052901">
    <property type="entry name" value="Bact_TGase-like"/>
</dbReference>
<feature type="region of interest" description="Disordered" evidence="1">
    <location>
        <begin position="147"/>
        <end position="169"/>
    </location>
</feature>
<keyword evidence="2" id="KW-0472">Membrane</keyword>
<dbReference type="Gene3D" id="3.10.620.30">
    <property type="match status" value="1"/>
</dbReference>
<feature type="transmembrane region" description="Helical" evidence="2">
    <location>
        <begin position="99"/>
        <end position="120"/>
    </location>
</feature>
<reference evidence="4 5" key="1">
    <citation type="submission" date="2019-10" db="EMBL/GenBank/DDBJ databases">
        <title>Bifidobacterium from non-human primates.</title>
        <authorList>
            <person name="Modesto M."/>
        </authorList>
    </citation>
    <scope>NUCLEOTIDE SEQUENCE [LARGE SCALE GENOMIC DNA]</scope>
    <source>
        <strain evidence="4 5">TRE17</strain>
    </source>
</reference>
<name>A0A6N9Z1M2_9BIFI</name>
<dbReference type="RefSeq" id="WP_163228770.1">
    <property type="nucleotide sequence ID" value="NZ_WHZW01000001.1"/>
</dbReference>